<dbReference type="Proteomes" id="UP000317332">
    <property type="component" value="Unassembled WGS sequence"/>
</dbReference>
<dbReference type="RefSeq" id="WP_140989958.1">
    <property type="nucleotide sequence ID" value="NZ_VHIQ01000003.1"/>
</dbReference>
<dbReference type="EMBL" id="VHIQ01000003">
    <property type="protein sequence ID" value="TPV34061.1"/>
    <property type="molecule type" value="Genomic_DNA"/>
</dbReference>
<reference evidence="1 2" key="1">
    <citation type="submission" date="2019-06" db="EMBL/GenBank/DDBJ databases">
        <title>Flavobacteriaceae Paucihalobacterium erythroidium CWB-1, complete genome.</title>
        <authorList>
            <person name="Wu S."/>
        </authorList>
    </citation>
    <scope>NUCLEOTIDE SEQUENCE [LARGE SCALE GENOMIC DNA]</scope>
    <source>
        <strain evidence="1 2">CWB-1</strain>
    </source>
</reference>
<organism evidence="1 2">
    <name type="scientific">Paucihalobacter ruber</name>
    <dbReference type="NCBI Taxonomy" id="2567861"/>
    <lineage>
        <taxon>Bacteria</taxon>
        <taxon>Pseudomonadati</taxon>
        <taxon>Bacteroidota</taxon>
        <taxon>Flavobacteriia</taxon>
        <taxon>Flavobacteriales</taxon>
        <taxon>Flavobacteriaceae</taxon>
        <taxon>Paucihalobacter</taxon>
    </lineage>
</organism>
<gene>
    <name evidence="1" type="ORF">FJ651_07835</name>
</gene>
<evidence type="ECO:0000313" key="1">
    <source>
        <dbReference type="EMBL" id="TPV34061.1"/>
    </source>
</evidence>
<name>A0A506PJU3_9FLAO</name>
<proteinExistence type="predicted"/>
<evidence type="ECO:0000313" key="2">
    <source>
        <dbReference type="Proteomes" id="UP000317332"/>
    </source>
</evidence>
<sequence length="254" mass="28300">MAKQKGLITLTGTLGGVNFYIANNKALAREAGGGFTSEAIKTKPTMQRVRENASEFGHCSKVKKQYLRAFLPFFTSHKDSTLHSRMMTLFTKLKDLDGTSVRGERRVVKGLETIKGQRLLRQFELTPKHPFINYLHSKCRYDAGTQTITVSDFLASDKNAPKTATHMGVMMGVLDFDFKALKADLRLSTTHFIPLDTTASFSLQPDLVAPISHYGVVVLGVRYYEIIERPDGTDEIYPMGGVGVRCDFVITDSH</sequence>
<accession>A0A506PJU3</accession>
<keyword evidence="2" id="KW-1185">Reference proteome</keyword>
<protein>
    <submittedName>
        <fullName evidence="1">Uncharacterized protein</fullName>
    </submittedName>
</protein>
<comment type="caution">
    <text evidence="1">The sequence shown here is derived from an EMBL/GenBank/DDBJ whole genome shotgun (WGS) entry which is preliminary data.</text>
</comment>
<dbReference type="OrthoDB" id="645138at2"/>
<dbReference type="AlphaFoldDB" id="A0A506PJU3"/>